<evidence type="ECO:0000313" key="2">
    <source>
        <dbReference type="EMBL" id="KAJ5616398.1"/>
    </source>
</evidence>
<reference evidence="2" key="1">
    <citation type="journal article" date="2023" name="IMA Fungus">
        <title>Comparative genomic study of the Penicillium genus elucidates a diverse pangenome and 15 lateral gene transfer events.</title>
        <authorList>
            <person name="Petersen C."/>
            <person name="Sorensen T."/>
            <person name="Nielsen M.R."/>
            <person name="Sondergaard T.E."/>
            <person name="Sorensen J.L."/>
            <person name="Fitzpatrick D.A."/>
            <person name="Frisvad J.C."/>
            <person name="Nielsen K.L."/>
        </authorList>
    </citation>
    <scope>NUCLEOTIDE SEQUENCE</scope>
    <source>
        <strain evidence="2">IBT 12815</strain>
    </source>
</reference>
<keyword evidence="1" id="KW-0732">Signal</keyword>
<comment type="caution">
    <text evidence="2">The sequence shown here is derived from an EMBL/GenBank/DDBJ whole genome shotgun (WGS) entry which is preliminary data.</text>
</comment>
<gene>
    <name evidence="2" type="ORF">N7537_001512</name>
</gene>
<dbReference type="RefSeq" id="XP_056757565.1">
    <property type="nucleotide sequence ID" value="XM_056892570.1"/>
</dbReference>
<organism evidence="2 3">
    <name type="scientific">Penicillium hordei</name>
    <dbReference type="NCBI Taxonomy" id="40994"/>
    <lineage>
        <taxon>Eukaryota</taxon>
        <taxon>Fungi</taxon>
        <taxon>Dikarya</taxon>
        <taxon>Ascomycota</taxon>
        <taxon>Pezizomycotina</taxon>
        <taxon>Eurotiomycetes</taxon>
        <taxon>Eurotiomycetidae</taxon>
        <taxon>Eurotiales</taxon>
        <taxon>Aspergillaceae</taxon>
        <taxon>Penicillium</taxon>
    </lineage>
</organism>
<dbReference type="Proteomes" id="UP001213799">
    <property type="component" value="Unassembled WGS sequence"/>
</dbReference>
<feature type="signal peptide" evidence="1">
    <location>
        <begin position="1"/>
        <end position="19"/>
    </location>
</feature>
<accession>A0AAD6EFN4</accession>
<evidence type="ECO:0000256" key="1">
    <source>
        <dbReference type="SAM" id="SignalP"/>
    </source>
</evidence>
<keyword evidence="3" id="KW-1185">Reference proteome</keyword>
<reference evidence="2" key="2">
    <citation type="submission" date="2023-01" db="EMBL/GenBank/DDBJ databases">
        <authorList>
            <person name="Petersen C."/>
        </authorList>
    </citation>
    <scope>NUCLEOTIDE SEQUENCE</scope>
    <source>
        <strain evidence="2">IBT 12815</strain>
    </source>
</reference>
<dbReference type="GeneID" id="81582812"/>
<sequence>MKLNLLIMCLASVSDIVHLGDLTIDLQLTRHAGALTYFKTNVSCKPDEYGGVRKSDLKRPINYLERSSFILDFKNGCSVVAAWKASMP</sequence>
<evidence type="ECO:0000313" key="3">
    <source>
        <dbReference type="Proteomes" id="UP001213799"/>
    </source>
</evidence>
<name>A0AAD6EFN4_9EURO</name>
<feature type="chain" id="PRO_5041923983" evidence="1">
    <location>
        <begin position="20"/>
        <end position="88"/>
    </location>
</feature>
<proteinExistence type="predicted"/>
<protein>
    <submittedName>
        <fullName evidence="2">Uncharacterized protein</fullName>
    </submittedName>
</protein>
<dbReference type="EMBL" id="JAQJAE010000001">
    <property type="protein sequence ID" value="KAJ5616398.1"/>
    <property type="molecule type" value="Genomic_DNA"/>
</dbReference>
<dbReference type="AlphaFoldDB" id="A0AAD6EFN4"/>